<gene>
    <name evidence="3" type="ORF">SAMN05192565_10282</name>
</gene>
<feature type="chain" id="PRO_5011710257" evidence="2">
    <location>
        <begin position="23"/>
        <end position="98"/>
    </location>
</feature>
<dbReference type="EMBL" id="FOPM01000002">
    <property type="protein sequence ID" value="SFG35671.1"/>
    <property type="molecule type" value="Genomic_DNA"/>
</dbReference>
<reference evidence="4" key="1">
    <citation type="submission" date="2016-10" db="EMBL/GenBank/DDBJ databases">
        <authorList>
            <person name="Varghese N."/>
            <person name="Submissions S."/>
        </authorList>
    </citation>
    <scope>NUCLEOTIDE SEQUENCE [LARGE SCALE GENOMIC DNA]</scope>
    <source>
        <strain evidence="4">Gh-105</strain>
    </source>
</reference>
<keyword evidence="2" id="KW-0732">Signal</keyword>
<dbReference type="RefSeq" id="WP_091968451.1">
    <property type="nucleotide sequence ID" value="NZ_FOPM01000002.1"/>
</dbReference>
<evidence type="ECO:0000313" key="3">
    <source>
        <dbReference type="EMBL" id="SFG35671.1"/>
    </source>
</evidence>
<protein>
    <submittedName>
        <fullName evidence="3">Uncharacterized protein</fullName>
    </submittedName>
</protein>
<proteinExistence type="predicted"/>
<feature type="region of interest" description="Disordered" evidence="1">
    <location>
        <begin position="23"/>
        <end position="98"/>
    </location>
</feature>
<feature type="compositionally biased region" description="Gly residues" evidence="1">
    <location>
        <begin position="65"/>
        <end position="78"/>
    </location>
</feature>
<evidence type="ECO:0000256" key="2">
    <source>
        <dbReference type="SAM" id="SignalP"/>
    </source>
</evidence>
<name>A0A1I2RCU9_9HYPH</name>
<feature type="compositionally biased region" description="Polar residues" evidence="1">
    <location>
        <begin position="32"/>
        <end position="43"/>
    </location>
</feature>
<organism evidence="3 4">
    <name type="scientific">Methylobacterium gossipiicola</name>
    <dbReference type="NCBI Taxonomy" id="582675"/>
    <lineage>
        <taxon>Bacteria</taxon>
        <taxon>Pseudomonadati</taxon>
        <taxon>Pseudomonadota</taxon>
        <taxon>Alphaproteobacteria</taxon>
        <taxon>Hyphomicrobiales</taxon>
        <taxon>Methylobacteriaceae</taxon>
        <taxon>Methylobacterium</taxon>
    </lineage>
</organism>
<dbReference type="Proteomes" id="UP000199229">
    <property type="component" value="Unassembled WGS sequence"/>
</dbReference>
<dbReference type="AlphaFoldDB" id="A0A1I2RCU9"/>
<evidence type="ECO:0000313" key="4">
    <source>
        <dbReference type="Proteomes" id="UP000199229"/>
    </source>
</evidence>
<accession>A0A1I2RCU9</accession>
<keyword evidence="4" id="KW-1185">Reference proteome</keyword>
<feature type="signal peptide" evidence="2">
    <location>
        <begin position="1"/>
        <end position="22"/>
    </location>
</feature>
<sequence>MRKTTLTLATTLVLSLTGAAFAQAPAGGGSATGNMNNPGSVKSNGEKMNEMTTGSTMKGTAGAPGAVGGSGNMGGGTGASSNTGVGLGAAGNTQAPRQ</sequence>
<evidence type="ECO:0000256" key="1">
    <source>
        <dbReference type="SAM" id="MobiDB-lite"/>
    </source>
</evidence>